<keyword evidence="10" id="KW-1185">Reference proteome</keyword>
<feature type="domain" description="Alpha-L-arabinofuranosidase B arabinose-binding" evidence="8">
    <location>
        <begin position="388"/>
        <end position="520"/>
    </location>
</feature>
<keyword evidence="4 5" id="KW-0804">Transcription</keyword>
<dbReference type="PANTHER" id="PTHR43133">
    <property type="entry name" value="RNA POLYMERASE ECF-TYPE SIGMA FACTO"/>
    <property type="match status" value="1"/>
</dbReference>
<evidence type="ECO:0000313" key="9">
    <source>
        <dbReference type="EMBL" id="MFC4998383.1"/>
    </source>
</evidence>
<feature type="domain" description="RNA polymerase sigma-70 region 2" evidence="7">
    <location>
        <begin position="30"/>
        <end position="91"/>
    </location>
</feature>
<keyword evidence="2 5" id="KW-0731">Sigma factor</keyword>
<dbReference type="InterPro" id="IPR039425">
    <property type="entry name" value="RNA_pol_sigma-70-like"/>
</dbReference>
<feature type="compositionally biased region" description="Low complexity" evidence="6">
    <location>
        <begin position="367"/>
        <end position="376"/>
    </location>
</feature>
<dbReference type="SUPFAM" id="SSF110221">
    <property type="entry name" value="AbfB domain"/>
    <property type="match status" value="1"/>
</dbReference>
<accession>A0ABV9VSZ7</accession>
<evidence type="ECO:0000256" key="3">
    <source>
        <dbReference type="ARBA" id="ARBA00023125"/>
    </source>
</evidence>
<sequence length="526" mass="55063">MRTTGRNETGLVLAAQSGDRRALDEIVATGLPLAYTIVRRALDGHADVDDVVQDTMLRAIRQLPGLQHPESFRPWLAAIAVHQVSTHLHRRSVAAHRAAPLDEAAELPDADAELEDLTMLQLELSAQRRQVTRAGRWLDPDDRALLSLWWLETAGALTRAELATALDISIAHAAVRIQRMRQQLDVSRELVAALDATPRCADLEGLVVGWDGTPSPLWRKRIARHARSCPVCGHAAQGLITAERLLVGLALLPVPVALGAALTGKIAAGAAVTASGSLAAATTSGGVGATVKAGVFSQLVQAVTAHPVTVAVAAVVAAGAAVTVTALPTGTPPAQGLHAAPSTPAAARVTPSAAPPPVAASTPKPPASSAASSPVPRTETLTPGRPVSIESADRPGQFVTTADGLGVLAPVRADSSAAARQQATFSVVAGLADATCFSFRGEDGRYLRHSSWRFQLYRDEGTALFRGDATFCPRAGAAAGTILLEAQIYPGWYLHHRGDQLWVDQANGTPAFWTESSFRVRSALTG</sequence>
<evidence type="ECO:0000256" key="2">
    <source>
        <dbReference type="ARBA" id="ARBA00023082"/>
    </source>
</evidence>
<feature type="compositionally biased region" description="Low complexity" evidence="6">
    <location>
        <begin position="333"/>
        <end position="352"/>
    </location>
</feature>
<dbReference type="SUPFAM" id="SSF88946">
    <property type="entry name" value="Sigma2 domain of RNA polymerase sigma factors"/>
    <property type="match status" value="1"/>
</dbReference>
<dbReference type="InterPro" id="IPR007934">
    <property type="entry name" value="AbfB_ABD"/>
</dbReference>
<dbReference type="Pfam" id="PF05270">
    <property type="entry name" value="AbfB"/>
    <property type="match status" value="1"/>
</dbReference>
<feature type="compositionally biased region" description="Pro residues" evidence="6">
    <location>
        <begin position="353"/>
        <end position="366"/>
    </location>
</feature>
<proteinExistence type="inferred from homology"/>
<reference evidence="10" key="1">
    <citation type="journal article" date="2019" name="Int. J. Syst. Evol. Microbiol.">
        <title>The Global Catalogue of Microorganisms (GCM) 10K type strain sequencing project: providing services to taxonomists for standard genome sequencing and annotation.</title>
        <authorList>
            <consortium name="The Broad Institute Genomics Platform"/>
            <consortium name="The Broad Institute Genome Sequencing Center for Infectious Disease"/>
            <person name="Wu L."/>
            <person name="Ma J."/>
        </authorList>
    </citation>
    <scope>NUCLEOTIDE SEQUENCE [LARGE SCALE GENOMIC DNA]</scope>
    <source>
        <strain evidence="10">CGMCC 4.7152</strain>
    </source>
</reference>
<evidence type="ECO:0000256" key="1">
    <source>
        <dbReference type="ARBA" id="ARBA00023015"/>
    </source>
</evidence>
<dbReference type="EMBL" id="JBHSIU010000011">
    <property type="protein sequence ID" value="MFC4998383.1"/>
    <property type="molecule type" value="Genomic_DNA"/>
</dbReference>
<evidence type="ECO:0000259" key="8">
    <source>
        <dbReference type="Pfam" id="PF05270"/>
    </source>
</evidence>
<dbReference type="CDD" id="cd23399">
    <property type="entry name" value="beta-trefoil_ABD_ABFB"/>
    <property type="match status" value="1"/>
</dbReference>
<keyword evidence="1 5" id="KW-0805">Transcription regulation</keyword>
<evidence type="ECO:0000259" key="7">
    <source>
        <dbReference type="Pfam" id="PF04542"/>
    </source>
</evidence>
<organism evidence="9 10">
    <name type="scientific">Dactylosporangium cerinum</name>
    <dbReference type="NCBI Taxonomy" id="1434730"/>
    <lineage>
        <taxon>Bacteria</taxon>
        <taxon>Bacillati</taxon>
        <taxon>Actinomycetota</taxon>
        <taxon>Actinomycetes</taxon>
        <taxon>Micromonosporales</taxon>
        <taxon>Micromonosporaceae</taxon>
        <taxon>Dactylosporangium</taxon>
    </lineage>
</organism>
<protein>
    <recommendedName>
        <fullName evidence="5">RNA polymerase sigma factor</fullName>
    </recommendedName>
</protein>
<dbReference type="InterPro" id="IPR007627">
    <property type="entry name" value="RNA_pol_sigma70_r2"/>
</dbReference>
<dbReference type="Gene3D" id="2.80.10.50">
    <property type="match status" value="1"/>
</dbReference>
<evidence type="ECO:0000256" key="5">
    <source>
        <dbReference type="RuleBase" id="RU000716"/>
    </source>
</evidence>
<dbReference type="InterPro" id="IPR013325">
    <property type="entry name" value="RNA_pol_sigma_r2"/>
</dbReference>
<evidence type="ECO:0000256" key="4">
    <source>
        <dbReference type="ARBA" id="ARBA00023163"/>
    </source>
</evidence>
<name>A0ABV9VSZ7_9ACTN</name>
<comment type="similarity">
    <text evidence="5">Belongs to the sigma-70 factor family. ECF subfamily.</text>
</comment>
<dbReference type="InterPro" id="IPR014284">
    <property type="entry name" value="RNA_pol_sigma-70_dom"/>
</dbReference>
<dbReference type="PANTHER" id="PTHR43133:SF8">
    <property type="entry name" value="RNA POLYMERASE SIGMA FACTOR HI_1459-RELATED"/>
    <property type="match status" value="1"/>
</dbReference>
<dbReference type="PROSITE" id="PS01063">
    <property type="entry name" value="SIGMA70_ECF"/>
    <property type="match status" value="1"/>
</dbReference>
<evidence type="ECO:0000256" key="6">
    <source>
        <dbReference type="SAM" id="MobiDB-lite"/>
    </source>
</evidence>
<dbReference type="Gene3D" id="1.10.1740.10">
    <property type="match status" value="1"/>
</dbReference>
<dbReference type="Pfam" id="PF04542">
    <property type="entry name" value="Sigma70_r2"/>
    <property type="match status" value="1"/>
</dbReference>
<keyword evidence="3 5" id="KW-0238">DNA-binding</keyword>
<dbReference type="InterPro" id="IPR036195">
    <property type="entry name" value="AbfB_ABD_sf"/>
</dbReference>
<comment type="caution">
    <text evidence="9">The sequence shown here is derived from an EMBL/GenBank/DDBJ whole genome shotgun (WGS) entry which is preliminary data.</text>
</comment>
<dbReference type="NCBIfam" id="TIGR02937">
    <property type="entry name" value="sigma70-ECF"/>
    <property type="match status" value="1"/>
</dbReference>
<gene>
    <name evidence="9" type="ORF">ACFPIJ_11110</name>
</gene>
<dbReference type="InterPro" id="IPR000838">
    <property type="entry name" value="RNA_pol_sigma70_ECF_CS"/>
</dbReference>
<dbReference type="RefSeq" id="WP_380114636.1">
    <property type="nucleotide sequence ID" value="NZ_JBHSIU010000011.1"/>
</dbReference>
<dbReference type="Proteomes" id="UP001595912">
    <property type="component" value="Unassembled WGS sequence"/>
</dbReference>
<feature type="region of interest" description="Disordered" evidence="6">
    <location>
        <begin position="333"/>
        <end position="395"/>
    </location>
</feature>
<evidence type="ECO:0000313" key="10">
    <source>
        <dbReference type="Proteomes" id="UP001595912"/>
    </source>
</evidence>